<keyword evidence="3" id="KW-0813">Transport</keyword>
<organism evidence="9 10">
    <name type="scientific">Martelella alba</name>
    <dbReference type="NCBI Taxonomy" id="2590451"/>
    <lineage>
        <taxon>Bacteria</taxon>
        <taxon>Pseudomonadati</taxon>
        <taxon>Pseudomonadota</taxon>
        <taxon>Alphaproteobacteria</taxon>
        <taxon>Hyphomicrobiales</taxon>
        <taxon>Aurantimonadaceae</taxon>
        <taxon>Martelella</taxon>
    </lineage>
</organism>
<dbReference type="Pfam" id="PF00005">
    <property type="entry name" value="ABC_tran"/>
    <property type="match status" value="2"/>
</dbReference>
<dbReference type="GO" id="GO:0015833">
    <property type="term" value="P:peptide transport"/>
    <property type="evidence" value="ECO:0007669"/>
    <property type="project" value="InterPro"/>
</dbReference>
<evidence type="ECO:0000259" key="8">
    <source>
        <dbReference type="PROSITE" id="PS50893"/>
    </source>
</evidence>
<evidence type="ECO:0000256" key="5">
    <source>
        <dbReference type="ARBA" id="ARBA00022741"/>
    </source>
</evidence>
<dbReference type="EMBL" id="VHLG01000018">
    <property type="protein sequence ID" value="TPW27335.1"/>
    <property type="molecule type" value="Genomic_DNA"/>
</dbReference>
<dbReference type="PROSITE" id="PS50893">
    <property type="entry name" value="ABC_TRANSPORTER_2"/>
    <property type="match status" value="2"/>
</dbReference>
<evidence type="ECO:0000256" key="3">
    <source>
        <dbReference type="ARBA" id="ARBA00022448"/>
    </source>
</evidence>
<dbReference type="PROSITE" id="PS00211">
    <property type="entry name" value="ABC_TRANSPORTER_1"/>
    <property type="match status" value="2"/>
</dbReference>
<keyword evidence="10" id="KW-1185">Reference proteome</keyword>
<evidence type="ECO:0000256" key="1">
    <source>
        <dbReference type="ARBA" id="ARBA00004417"/>
    </source>
</evidence>
<dbReference type="NCBIfam" id="NF008453">
    <property type="entry name" value="PRK11308.1"/>
    <property type="match status" value="2"/>
</dbReference>
<dbReference type="OrthoDB" id="9802264at2"/>
<dbReference type="Proteomes" id="UP000318801">
    <property type="component" value="Unassembled WGS sequence"/>
</dbReference>
<dbReference type="InterPro" id="IPR050388">
    <property type="entry name" value="ABC_Ni/Peptide_Import"/>
</dbReference>
<dbReference type="InterPro" id="IPR017871">
    <property type="entry name" value="ABC_transporter-like_CS"/>
</dbReference>
<comment type="subcellular location">
    <subcellularLocation>
        <location evidence="1">Cell inner membrane</location>
        <topology evidence="1">Peripheral membrane protein</topology>
    </subcellularLocation>
</comment>
<dbReference type="InterPro" id="IPR003593">
    <property type="entry name" value="AAA+_ATPase"/>
</dbReference>
<accession>A0A506U2V8</accession>
<evidence type="ECO:0000256" key="4">
    <source>
        <dbReference type="ARBA" id="ARBA00022475"/>
    </source>
</evidence>
<dbReference type="PANTHER" id="PTHR43297">
    <property type="entry name" value="OLIGOPEPTIDE TRANSPORT ATP-BINDING PROTEIN APPD"/>
    <property type="match status" value="1"/>
</dbReference>
<dbReference type="GO" id="GO:0005886">
    <property type="term" value="C:plasma membrane"/>
    <property type="evidence" value="ECO:0007669"/>
    <property type="project" value="UniProtKB-SubCell"/>
</dbReference>
<dbReference type="PANTHER" id="PTHR43297:SF2">
    <property type="entry name" value="DIPEPTIDE TRANSPORT ATP-BINDING PROTEIN DPPD"/>
    <property type="match status" value="1"/>
</dbReference>
<evidence type="ECO:0000256" key="7">
    <source>
        <dbReference type="ARBA" id="ARBA00023136"/>
    </source>
</evidence>
<keyword evidence="6 9" id="KW-0067">ATP-binding</keyword>
<dbReference type="GO" id="GO:0016887">
    <property type="term" value="F:ATP hydrolysis activity"/>
    <property type="evidence" value="ECO:0007669"/>
    <property type="project" value="InterPro"/>
</dbReference>
<keyword evidence="4" id="KW-1003">Cell membrane</keyword>
<feature type="domain" description="ABC transporter" evidence="8">
    <location>
        <begin position="19"/>
        <end position="264"/>
    </location>
</feature>
<dbReference type="RefSeq" id="WP_141150871.1">
    <property type="nucleotide sequence ID" value="NZ_VHLG01000018.1"/>
</dbReference>
<reference evidence="9 10" key="1">
    <citation type="submission" date="2019-06" db="EMBL/GenBank/DDBJ databases">
        <authorList>
            <person name="Li M."/>
        </authorList>
    </citation>
    <scope>NUCLEOTIDE SEQUENCE [LARGE SCALE GENOMIC DNA]</scope>
    <source>
        <strain evidence="9 10">BGMRC2036</strain>
    </source>
</reference>
<proteinExistence type="inferred from homology"/>
<dbReference type="SUPFAM" id="SSF52540">
    <property type="entry name" value="P-loop containing nucleoside triphosphate hydrolases"/>
    <property type="match status" value="2"/>
</dbReference>
<evidence type="ECO:0000313" key="10">
    <source>
        <dbReference type="Proteomes" id="UP000318801"/>
    </source>
</evidence>
<dbReference type="InterPro" id="IPR027417">
    <property type="entry name" value="P-loop_NTPase"/>
</dbReference>
<dbReference type="GO" id="GO:0005524">
    <property type="term" value="F:ATP binding"/>
    <property type="evidence" value="ECO:0007669"/>
    <property type="project" value="UniProtKB-KW"/>
</dbReference>
<sequence length="544" mass="58872">MGADHIRQKDAGGEDAVVIDGLTVFYRGCNQPAVKDLSFSVRRGECLGIVGESGSGKSTAGMALMGYLPSNARIAAGHVRVGGTDVASLSRRAQRDWRGRNIAMVYQSPMTALNPLMTVGRQVAEAMTVHGVSAEDAEARMAALFERVRLPDPQQIAGRYPHQLSGGQLQRVVIAMALSCKPNVIVMDEPTTGLDVTTEAAILELVDELRRETGTTILLISHNLGLVAKHADRVVVMFKGEAVEAGAAQSLFACPDHDYTRALLEASPKVALPRGGRVPEATTLSVTRDRVLTASSVSVTFPLQRGGRRREPVFKALDDVGLDLVKGEILAVVGESGSGKTTLSRVIAGLYQPDIDSRIAIGAAGESTRVSMVFQDPTSTLNPKRTIGWTLMRTLALSGVARRDRLKRAEQLLEDVRLPKTYLKRLPVELSGGERQRVSIARALAQDPAVMILDEPTSALDVSVQKSALDLLLDLRQRLGLSILFVTHDLGVVRYIADRVAVMYRGKLITVAPTERLFTEPDHPYVNQLIQACMANQMPRLVNP</sequence>
<name>A0A506U2V8_9HYPH</name>
<dbReference type="Pfam" id="PF08352">
    <property type="entry name" value="oligo_HPY"/>
    <property type="match status" value="1"/>
</dbReference>
<keyword evidence="5" id="KW-0547">Nucleotide-binding</keyword>
<gene>
    <name evidence="9" type="ORF">FJU08_20215</name>
</gene>
<evidence type="ECO:0000313" key="9">
    <source>
        <dbReference type="EMBL" id="TPW27335.1"/>
    </source>
</evidence>
<dbReference type="AlphaFoldDB" id="A0A506U2V8"/>
<evidence type="ECO:0000256" key="2">
    <source>
        <dbReference type="ARBA" id="ARBA00005417"/>
    </source>
</evidence>
<feature type="domain" description="ABC transporter" evidence="8">
    <location>
        <begin position="292"/>
        <end position="530"/>
    </location>
</feature>
<comment type="similarity">
    <text evidence="2">Belongs to the ABC transporter superfamily.</text>
</comment>
<dbReference type="CDD" id="cd03257">
    <property type="entry name" value="ABC_NikE_OppD_transporters"/>
    <property type="match status" value="2"/>
</dbReference>
<dbReference type="Gene3D" id="3.40.50.300">
    <property type="entry name" value="P-loop containing nucleotide triphosphate hydrolases"/>
    <property type="match status" value="2"/>
</dbReference>
<dbReference type="InterPro" id="IPR003439">
    <property type="entry name" value="ABC_transporter-like_ATP-bd"/>
</dbReference>
<dbReference type="SMART" id="SM00382">
    <property type="entry name" value="AAA"/>
    <property type="match status" value="2"/>
</dbReference>
<keyword evidence="7" id="KW-0472">Membrane</keyword>
<evidence type="ECO:0000256" key="6">
    <source>
        <dbReference type="ARBA" id="ARBA00022840"/>
    </source>
</evidence>
<protein>
    <submittedName>
        <fullName evidence="9">ABC transporter ATP-binding protein</fullName>
    </submittedName>
</protein>
<comment type="caution">
    <text evidence="9">The sequence shown here is derived from an EMBL/GenBank/DDBJ whole genome shotgun (WGS) entry which is preliminary data.</text>
</comment>
<dbReference type="InterPro" id="IPR013563">
    <property type="entry name" value="Oligopep_ABC_C"/>
</dbReference>